<dbReference type="CDD" id="cd02395">
    <property type="entry name" value="KH-I_BBP"/>
    <property type="match status" value="1"/>
</dbReference>
<keyword evidence="10 13" id="KW-0539">Nucleus</keyword>
<evidence type="ECO:0000256" key="5">
    <source>
        <dbReference type="ARBA" id="ARBA00022723"/>
    </source>
</evidence>
<accession>A0ABP0EF77</accession>
<dbReference type="PANTHER" id="PTHR11208">
    <property type="entry name" value="RNA-BINDING PROTEIN RELATED"/>
    <property type="match status" value="1"/>
</dbReference>
<keyword evidence="17" id="KW-1185">Reference proteome</keyword>
<dbReference type="Gene3D" id="6.10.140.1790">
    <property type="match status" value="1"/>
</dbReference>
<dbReference type="InterPro" id="IPR036875">
    <property type="entry name" value="Znf_CCHC_sf"/>
</dbReference>
<evidence type="ECO:0000259" key="15">
    <source>
        <dbReference type="PROSITE" id="PS50158"/>
    </source>
</evidence>
<dbReference type="InterPro" id="IPR001878">
    <property type="entry name" value="Znf_CCHC"/>
</dbReference>
<feature type="domain" description="CCHC-type" evidence="15">
    <location>
        <begin position="295"/>
        <end position="308"/>
    </location>
</feature>
<dbReference type="Gene3D" id="3.30.1370.10">
    <property type="entry name" value="K Homology domain, type 1"/>
    <property type="match status" value="1"/>
</dbReference>
<dbReference type="PANTHER" id="PTHR11208:SF45">
    <property type="entry name" value="SPLICING FACTOR 1"/>
    <property type="match status" value="1"/>
</dbReference>
<comment type="function">
    <text evidence="13">Necessary for the splicing of pre-mRNA. Has a role in the recognition of the branch site (5'-UACUAAC-3'), the pyrimidine tract and the 3'-splice site at the 3'-end of introns.</text>
</comment>
<dbReference type="EMBL" id="OZ004257">
    <property type="protein sequence ID" value="CAK7909210.1"/>
    <property type="molecule type" value="Genomic_DNA"/>
</dbReference>
<evidence type="ECO:0000256" key="7">
    <source>
        <dbReference type="ARBA" id="ARBA00022833"/>
    </source>
</evidence>
<keyword evidence="7 13" id="KW-0862">Zinc</keyword>
<sequence length="466" mass="50744">MSSRGRPTKWAGTPTRYKDVGKTKLNTIISGHLTQEQIDAYQQYFRIEEISHLLRVAHESRRPLLSLIPSGTEDSHYQRDPSPPPKYDSHGQRVNTRENRTRVFLEKERHYLVDESVKGVKNFMPPVEYRNPARTTEKIYIPVKDYPDINFVGLLLGPRGNTLRQLQEQSGARLAIRGKGSIKDGKSSGTNNDDDDDSNSALSSASFSNPNLSSGDDLHVLITSDSSDNIAKAIKLTNEVMEKAISSPVGQNDLKRGQLRELAILNGTLRETKPYNPEQQQRRRPMGLDVTQIICSNCGKVGHYARDCLVRRASPAETTPTVQNHSHDTPGKNVAEDQSPAWKKSKPNLPLPPWNMSNSSKPLQAQEIPQPMPIATPKAPSFVSQSNEPSVLGAPPPAGPPSIPPPPNTTIRPPPPPPAGAVQPPPPPPPGSSLPKPPPPPPGSSLPKPPPPPSGDSKPPPPPPST</sequence>
<protein>
    <recommendedName>
        <fullName evidence="3 13">Branchpoint-bridging protein</fullName>
    </recommendedName>
</protein>
<reference evidence="16 17" key="1">
    <citation type="submission" date="2024-01" db="EMBL/GenBank/DDBJ databases">
        <authorList>
            <consortium name="Genoscope - CEA"/>
            <person name="William W."/>
        </authorList>
    </citation>
    <scope>NUCLEOTIDE SEQUENCE [LARGE SCALE GENOMIC DNA]</scope>
    <source>
        <strain evidence="16 17">29B2s-10</strain>
    </source>
</reference>
<keyword evidence="4 13" id="KW-0507">mRNA processing</keyword>
<feature type="compositionally biased region" description="Pro residues" evidence="14">
    <location>
        <begin position="394"/>
        <end position="466"/>
    </location>
</feature>
<keyword evidence="8 12" id="KW-0694">RNA-binding</keyword>
<dbReference type="InterPro" id="IPR047086">
    <property type="entry name" value="SF1-HH_sf"/>
</dbReference>
<dbReference type="Pfam" id="PF16275">
    <property type="entry name" value="SF1-HH"/>
    <property type="match status" value="1"/>
</dbReference>
<feature type="region of interest" description="Disordered" evidence="14">
    <location>
        <begin position="67"/>
        <end position="97"/>
    </location>
</feature>
<evidence type="ECO:0000256" key="12">
    <source>
        <dbReference type="PROSITE-ProRule" id="PRU00117"/>
    </source>
</evidence>
<dbReference type="Pfam" id="PF00098">
    <property type="entry name" value="zf-CCHC"/>
    <property type="match status" value="1"/>
</dbReference>
<comment type="subcellular location">
    <subcellularLocation>
        <location evidence="1 13">Nucleus</location>
    </subcellularLocation>
</comment>
<dbReference type="InterPro" id="IPR036612">
    <property type="entry name" value="KH_dom_type_1_sf"/>
</dbReference>
<gene>
    <name evidence="16" type="primary">MSL5</name>
    <name evidence="16" type="ORF">CAAN4_E13740</name>
</gene>
<evidence type="ECO:0000256" key="3">
    <source>
        <dbReference type="ARBA" id="ARBA00017984"/>
    </source>
</evidence>
<proteinExistence type="inferred from homology"/>
<organism evidence="16 17">
    <name type="scientific">[Candida] anglica</name>
    <dbReference type="NCBI Taxonomy" id="148631"/>
    <lineage>
        <taxon>Eukaryota</taxon>
        <taxon>Fungi</taxon>
        <taxon>Dikarya</taxon>
        <taxon>Ascomycota</taxon>
        <taxon>Saccharomycotina</taxon>
        <taxon>Pichiomycetes</taxon>
        <taxon>Debaryomycetaceae</taxon>
        <taxon>Kurtzmaniella</taxon>
    </lineage>
</organism>
<evidence type="ECO:0000256" key="9">
    <source>
        <dbReference type="ARBA" id="ARBA00023187"/>
    </source>
</evidence>
<evidence type="ECO:0000256" key="11">
    <source>
        <dbReference type="PROSITE-ProRule" id="PRU00047"/>
    </source>
</evidence>
<dbReference type="InterPro" id="IPR032570">
    <property type="entry name" value="SF1-HH"/>
</dbReference>
<feature type="compositionally biased region" description="Basic and acidic residues" evidence="14">
    <location>
        <begin position="87"/>
        <end position="97"/>
    </location>
</feature>
<dbReference type="InterPro" id="IPR055256">
    <property type="entry name" value="KH_1_KHDC4/BBP-like"/>
</dbReference>
<evidence type="ECO:0000256" key="8">
    <source>
        <dbReference type="ARBA" id="ARBA00022884"/>
    </source>
</evidence>
<evidence type="ECO:0000256" key="10">
    <source>
        <dbReference type="ARBA" id="ARBA00023242"/>
    </source>
</evidence>
<dbReference type="PROSITE" id="PS50158">
    <property type="entry name" value="ZF_CCHC"/>
    <property type="match status" value="1"/>
</dbReference>
<dbReference type="Proteomes" id="UP001497600">
    <property type="component" value="Chromosome E"/>
</dbReference>
<dbReference type="SMART" id="SM00343">
    <property type="entry name" value="ZnF_C2HC"/>
    <property type="match status" value="1"/>
</dbReference>
<dbReference type="SUPFAM" id="SSF54791">
    <property type="entry name" value="Eukaryotic type KH-domain (KH-domain type I)"/>
    <property type="match status" value="1"/>
</dbReference>
<feature type="region of interest" description="Disordered" evidence="14">
    <location>
        <begin position="316"/>
        <end position="466"/>
    </location>
</feature>
<keyword evidence="13" id="KW-0747">Spliceosome</keyword>
<evidence type="ECO:0000256" key="14">
    <source>
        <dbReference type="SAM" id="MobiDB-lite"/>
    </source>
</evidence>
<feature type="compositionally biased region" description="Low complexity" evidence="14">
    <location>
        <begin position="199"/>
        <end position="209"/>
    </location>
</feature>
<dbReference type="PROSITE" id="PS50084">
    <property type="entry name" value="KH_TYPE_1"/>
    <property type="match status" value="1"/>
</dbReference>
<dbReference type="Gene3D" id="4.10.60.10">
    <property type="entry name" value="Zinc finger, CCHC-type"/>
    <property type="match status" value="1"/>
</dbReference>
<comment type="similarity">
    <text evidence="2 13">Belongs to the BBP/SF1 family.</text>
</comment>
<keyword evidence="6 11" id="KW-0863">Zinc-finger</keyword>
<dbReference type="InterPro" id="IPR045071">
    <property type="entry name" value="BBP-like"/>
</dbReference>
<evidence type="ECO:0000256" key="13">
    <source>
        <dbReference type="RuleBase" id="RU367126"/>
    </source>
</evidence>
<keyword evidence="9 13" id="KW-0508">mRNA splicing</keyword>
<dbReference type="InterPro" id="IPR004087">
    <property type="entry name" value="KH_dom"/>
</dbReference>
<evidence type="ECO:0000313" key="17">
    <source>
        <dbReference type="Proteomes" id="UP001497600"/>
    </source>
</evidence>
<dbReference type="Pfam" id="PF22675">
    <property type="entry name" value="KH-I_KHDC4-BBP"/>
    <property type="match status" value="1"/>
</dbReference>
<evidence type="ECO:0000256" key="1">
    <source>
        <dbReference type="ARBA" id="ARBA00004123"/>
    </source>
</evidence>
<evidence type="ECO:0000256" key="4">
    <source>
        <dbReference type="ARBA" id="ARBA00022664"/>
    </source>
</evidence>
<evidence type="ECO:0000313" key="16">
    <source>
        <dbReference type="EMBL" id="CAK7909210.1"/>
    </source>
</evidence>
<feature type="region of interest" description="Disordered" evidence="14">
    <location>
        <begin position="175"/>
        <end position="209"/>
    </location>
</feature>
<evidence type="ECO:0000256" key="2">
    <source>
        <dbReference type="ARBA" id="ARBA00010382"/>
    </source>
</evidence>
<dbReference type="SMART" id="SM00322">
    <property type="entry name" value="KH"/>
    <property type="match status" value="1"/>
</dbReference>
<keyword evidence="5 13" id="KW-0479">Metal-binding</keyword>
<name>A0ABP0EF77_9ASCO</name>
<dbReference type="SUPFAM" id="SSF57756">
    <property type="entry name" value="Retrovirus zinc finger-like domains"/>
    <property type="match status" value="1"/>
</dbReference>
<evidence type="ECO:0000256" key="6">
    <source>
        <dbReference type="ARBA" id="ARBA00022771"/>
    </source>
</evidence>